<evidence type="ECO:0000256" key="9">
    <source>
        <dbReference type="ARBA" id="ARBA00047715"/>
    </source>
</evidence>
<dbReference type="Gene3D" id="3.40.640.10">
    <property type="entry name" value="Type I PLP-dependent aspartate aminotransferase-like (Major domain)"/>
    <property type="match status" value="1"/>
</dbReference>
<dbReference type="PATRIC" id="fig|1196324.3.peg.144"/>
<dbReference type="InterPro" id="IPR015421">
    <property type="entry name" value="PyrdxlP-dep_Trfase_major"/>
</dbReference>
<dbReference type="STRING" id="1196324.A374_00734"/>
<protein>
    <recommendedName>
        <fullName evidence="11">8-amino-7-ketopelargonate synthase</fullName>
        <ecNumber evidence="11">2.3.1.47</ecNumber>
    </recommendedName>
</protein>
<dbReference type="eggNOG" id="COG0156">
    <property type="taxonomic scope" value="Bacteria"/>
</dbReference>
<gene>
    <name evidence="13" type="ORF">A374_00734</name>
</gene>
<comment type="similarity">
    <text evidence="4 11">Belongs to the class-II pyridoxal-phosphate-dependent aminotransferase family. BioF subfamily.</text>
</comment>
<reference evidence="13 14" key="1">
    <citation type="journal article" date="2012" name="J. Bacteriol.">
        <title>Genome of Bacillus macauensis ZFHKF-1, a Long-Chain-Forming Bacterium.</title>
        <authorList>
            <person name="Cai L."/>
            <person name="Zhang T."/>
        </authorList>
    </citation>
    <scope>NUCLEOTIDE SEQUENCE [LARGE SCALE GENOMIC DNA]</scope>
    <source>
        <strain evidence="13 14">ZFHKF-1</strain>
    </source>
</reference>
<dbReference type="Gene3D" id="3.90.1150.10">
    <property type="entry name" value="Aspartate Aminotransferase, domain 1"/>
    <property type="match status" value="1"/>
</dbReference>
<dbReference type="InterPro" id="IPR001917">
    <property type="entry name" value="Aminotrans_II_pyridoxalP_BS"/>
</dbReference>
<dbReference type="InterPro" id="IPR050087">
    <property type="entry name" value="AON_synthase_class-II"/>
</dbReference>
<keyword evidence="13" id="KW-0012">Acyltransferase</keyword>
<evidence type="ECO:0000256" key="5">
    <source>
        <dbReference type="ARBA" id="ARBA00011738"/>
    </source>
</evidence>
<dbReference type="EC" id="2.3.1.47" evidence="11"/>
<dbReference type="NCBIfam" id="TIGR00858">
    <property type="entry name" value="bioF"/>
    <property type="match status" value="1"/>
</dbReference>
<dbReference type="InterPro" id="IPR004723">
    <property type="entry name" value="AONS_Archaea/Proteobacteria"/>
</dbReference>
<evidence type="ECO:0000256" key="2">
    <source>
        <dbReference type="ARBA" id="ARBA00002513"/>
    </source>
</evidence>
<name>I8AMW2_9BACL</name>
<comment type="catalytic activity">
    <reaction evidence="9 11">
        <text>6-carboxyhexanoyl-[ACP] + L-alanine + H(+) = (8S)-8-amino-7-oxononanoate + holo-[ACP] + CO2</text>
        <dbReference type="Rhea" id="RHEA:42288"/>
        <dbReference type="Rhea" id="RHEA-COMP:9685"/>
        <dbReference type="Rhea" id="RHEA-COMP:9955"/>
        <dbReference type="ChEBI" id="CHEBI:15378"/>
        <dbReference type="ChEBI" id="CHEBI:16526"/>
        <dbReference type="ChEBI" id="CHEBI:57972"/>
        <dbReference type="ChEBI" id="CHEBI:64479"/>
        <dbReference type="ChEBI" id="CHEBI:78846"/>
        <dbReference type="ChEBI" id="CHEBI:149468"/>
        <dbReference type="EC" id="2.3.1.47"/>
    </reaction>
</comment>
<dbReference type="Pfam" id="PF00155">
    <property type="entry name" value="Aminotran_1_2"/>
    <property type="match status" value="1"/>
</dbReference>
<feature type="domain" description="Aminotransferase class I/classII large" evidence="12">
    <location>
        <begin position="41"/>
        <end position="381"/>
    </location>
</feature>
<dbReference type="EMBL" id="AKKV01000006">
    <property type="protein sequence ID" value="EIT87352.1"/>
    <property type="molecule type" value="Genomic_DNA"/>
</dbReference>
<proteinExistence type="inferred from homology"/>
<comment type="function">
    <text evidence="2 11">Catalyzes the decarboxylative condensation of pimeloyl-[acyl-carrier protein] and L-alanine to produce 8-amino-7-oxononanoate (AON), [acyl-carrier protein], and carbon dioxide.</text>
</comment>
<feature type="modified residue" description="N6-(pyridoxal phosphate)lysine" evidence="10">
    <location>
        <position position="239"/>
    </location>
</feature>
<comment type="cofactor">
    <cofactor evidence="1 10 11">
        <name>pyridoxal 5'-phosphate</name>
        <dbReference type="ChEBI" id="CHEBI:597326"/>
    </cofactor>
</comment>
<evidence type="ECO:0000256" key="7">
    <source>
        <dbReference type="ARBA" id="ARBA00022756"/>
    </source>
</evidence>
<evidence type="ECO:0000256" key="10">
    <source>
        <dbReference type="PIRSR" id="PIRSR604723-51"/>
    </source>
</evidence>
<dbReference type="UniPathway" id="UPA00078"/>
<dbReference type="InterPro" id="IPR004839">
    <property type="entry name" value="Aminotransferase_I/II_large"/>
</dbReference>
<dbReference type="InterPro" id="IPR015424">
    <property type="entry name" value="PyrdxlP-dep_Trfase"/>
</dbReference>
<dbReference type="GO" id="GO:0009102">
    <property type="term" value="P:biotin biosynthetic process"/>
    <property type="evidence" value="ECO:0007669"/>
    <property type="project" value="UniProtKB-UniRule"/>
</dbReference>
<evidence type="ECO:0000313" key="13">
    <source>
        <dbReference type="EMBL" id="EIT87352.1"/>
    </source>
</evidence>
<evidence type="ECO:0000256" key="8">
    <source>
        <dbReference type="ARBA" id="ARBA00022898"/>
    </source>
</evidence>
<dbReference type="FunFam" id="3.40.640.10:FF:000006">
    <property type="entry name" value="5-aminolevulinate synthase, mitochondrial"/>
    <property type="match status" value="1"/>
</dbReference>
<keyword evidence="8 10" id="KW-0663">Pyridoxal phosphate</keyword>
<comment type="subunit">
    <text evidence="5 11">Homodimer.</text>
</comment>
<evidence type="ECO:0000259" key="12">
    <source>
        <dbReference type="Pfam" id="PF00155"/>
    </source>
</evidence>
<keyword evidence="6 11" id="KW-0808">Transferase</keyword>
<dbReference type="InterPro" id="IPR015422">
    <property type="entry name" value="PyrdxlP-dep_Trfase_small"/>
</dbReference>
<dbReference type="AlphaFoldDB" id="I8AMW2"/>
<dbReference type="SUPFAM" id="SSF53383">
    <property type="entry name" value="PLP-dependent transferases"/>
    <property type="match status" value="1"/>
</dbReference>
<dbReference type="RefSeq" id="WP_007200253.1">
    <property type="nucleotide sequence ID" value="NZ_AKKV01000006.1"/>
</dbReference>
<accession>I8AMW2</accession>
<keyword evidence="7" id="KW-0093">Biotin biosynthesis</keyword>
<comment type="caution">
    <text evidence="13">The sequence shown here is derived from an EMBL/GenBank/DDBJ whole genome shotgun (WGS) entry which is preliminary data.</text>
</comment>
<dbReference type="GO" id="GO:0030170">
    <property type="term" value="F:pyridoxal phosphate binding"/>
    <property type="evidence" value="ECO:0007669"/>
    <property type="project" value="InterPro"/>
</dbReference>
<dbReference type="GO" id="GO:0008710">
    <property type="term" value="F:8-amino-7-oxononanoate synthase activity"/>
    <property type="evidence" value="ECO:0007669"/>
    <property type="project" value="UniProtKB-UniRule"/>
</dbReference>
<dbReference type="PANTHER" id="PTHR13693">
    <property type="entry name" value="CLASS II AMINOTRANSFERASE/8-AMINO-7-OXONONANOATE SYNTHASE"/>
    <property type="match status" value="1"/>
</dbReference>
<dbReference type="CDD" id="cd06454">
    <property type="entry name" value="KBL_like"/>
    <property type="match status" value="1"/>
</dbReference>
<evidence type="ECO:0000256" key="4">
    <source>
        <dbReference type="ARBA" id="ARBA00010008"/>
    </source>
</evidence>
<evidence type="ECO:0000313" key="14">
    <source>
        <dbReference type="Proteomes" id="UP000004080"/>
    </source>
</evidence>
<evidence type="ECO:0000256" key="6">
    <source>
        <dbReference type="ARBA" id="ARBA00022679"/>
    </source>
</evidence>
<dbReference type="PANTHER" id="PTHR13693:SF100">
    <property type="entry name" value="8-AMINO-7-OXONONANOATE SYNTHASE"/>
    <property type="match status" value="1"/>
</dbReference>
<dbReference type="OrthoDB" id="9807157at2"/>
<comment type="pathway">
    <text evidence="3 11">Cofactor biosynthesis; biotin biosynthesis.</text>
</comment>
<dbReference type="PROSITE" id="PS00599">
    <property type="entry name" value="AA_TRANSFER_CLASS_2"/>
    <property type="match status" value="1"/>
</dbReference>
<evidence type="ECO:0000256" key="1">
    <source>
        <dbReference type="ARBA" id="ARBA00001933"/>
    </source>
</evidence>
<evidence type="ECO:0000256" key="11">
    <source>
        <dbReference type="RuleBase" id="RU003693"/>
    </source>
</evidence>
<dbReference type="Proteomes" id="UP000004080">
    <property type="component" value="Unassembled WGS sequence"/>
</dbReference>
<evidence type="ECO:0000256" key="3">
    <source>
        <dbReference type="ARBA" id="ARBA00004746"/>
    </source>
</evidence>
<keyword evidence="14" id="KW-1185">Reference proteome</keyword>
<organism evidence="13 14">
    <name type="scientific">Fictibacillus macauensis ZFHKF-1</name>
    <dbReference type="NCBI Taxonomy" id="1196324"/>
    <lineage>
        <taxon>Bacteria</taxon>
        <taxon>Bacillati</taxon>
        <taxon>Bacillota</taxon>
        <taxon>Bacilli</taxon>
        <taxon>Bacillales</taxon>
        <taxon>Fictibacillaceae</taxon>
        <taxon>Fictibacillus</taxon>
    </lineage>
</organism>
<sequence>MNVREELKAELNALEQRTNKRSLHKVEQGAMPWLQRDGRRLLNLASNNYLGLAGDPRLTEASMEACKQYGNSASASRLVTGNHLLYDDCEQAVAAWKKTQKALIFTSGYTANVGILSALLNHKSIVFSDKLNHASITDGIILSRADHKRYRHLDVDHLEKMLQQAPAHKRKIIVTDSIFSMDGDIAPLQELVLLKERYNALLIVDEAHSSGLYGATGAGLVQQYALTQHVDLVMGTFSKALGSFGAYVTGDEELIDYVLNKARSFIYTTALPPAVLGAIAKSIEIVSSEPALRETVLAHATYFRQTLTKAGFNLCGSESQIVPILIGHSEQALRFSEALQEEGIAAVAIRPPTVPQQTARIRFTLMASHKREEVQHAAQIIIDVGQRLGVI</sequence>